<dbReference type="Gene3D" id="3.40.50.300">
    <property type="entry name" value="P-loop containing nucleotide triphosphate hydrolases"/>
    <property type="match status" value="2"/>
</dbReference>
<organism evidence="6 7">
    <name type="scientific">Streptomyces albospinus</name>
    <dbReference type="NCBI Taxonomy" id="285515"/>
    <lineage>
        <taxon>Bacteria</taxon>
        <taxon>Bacillati</taxon>
        <taxon>Actinomycetota</taxon>
        <taxon>Actinomycetes</taxon>
        <taxon>Kitasatosporales</taxon>
        <taxon>Streptomycetaceae</taxon>
        <taxon>Streptomyces</taxon>
    </lineage>
</organism>
<feature type="region of interest" description="Disordered" evidence="5">
    <location>
        <begin position="1"/>
        <end position="35"/>
    </location>
</feature>
<accession>A0ABQ2VS26</accession>
<dbReference type="PANTHER" id="PTHR32114">
    <property type="entry name" value="ABC TRANSPORTER ABCH.3"/>
    <property type="match status" value="1"/>
</dbReference>
<evidence type="ECO:0000256" key="5">
    <source>
        <dbReference type="SAM" id="MobiDB-lite"/>
    </source>
</evidence>
<comment type="subunit">
    <text evidence="2">Heterodimer of SbcC and SbcD.</text>
</comment>
<comment type="caution">
    <text evidence="6">The sequence shown here is derived from an EMBL/GenBank/DDBJ whole genome shotgun (WGS) entry which is preliminary data.</text>
</comment>
<protein>
    <recommendedName>
        <fullName evidence="3">Nuclease SbcCD subunit C</fullName>
    </recommendedName>
</protein>
<dbReference type="SUPFAM" id="SSF52540">
    <property type="entry name" value="P-loop containing nucleoside triphosphate hydrolases"/>
    <property type="match status" value="1"/>
</dbReference>
<dbReference type="InterPro" id="IPR027417">
    <property type="entry name" value="P-loop_NTPase"/>
</dbReference>
<feature type="region of interest" description="Disordered" evidence="5">
    <location>
        <begin position="453"/>
        <end position="507"/>
    </location>
</feature>
<gene>
    <name evidence="6" type="primary">sbcC</name>
    <name evidence="6" type="ORF">GCM10010211_85420</name>
</gene>
<dbReference type="EMBL" id="BMRP01000109">
    <property type="protein sequence ID" value="GGV05404.1"/>
    <property type="molecule type" value="Genomic_DNA"/>
</dbReference>
<evidence type="ECO:0000313" key="7">
    <source>
        <dbReference type="Proteomes" id="UP000654471"/>
    </source>
</evidence>
<feature type="coiled-coil region" evidence="4">
    <location>
        <begin position="213"/>
        <end position="247"/>
    </location>
</feature>
<feature type="region of interest" description="Disordered" evidence="5">
    <location>
        <begin position="260"/>
        <end position="296"/>
    </location>
</feature>
<dbReference type="Proteomes" id="UP000654471">
    <property type="component" value="Unassembled WGS sequence"/>
</dbReference>
<name>A0ABQ2VS26_9ACTN</name>
<evidence type="ECO:0000256" key="2">
    <source>
        <dbReference type="ARBA" id="ARBA00011322"/>
    </source>
</evidence>
<dbReference type="RefSeq" id="WP_229853127.1">
    <property type="nucleotide sequence ID" value="NZ_BMRP01000109.1"/>
</dbReference>
<proteinExistence type="inferred from homology"/>
<keyword evidence="7" id="KW-1185">Reference proteome</keyword>
<feature type="compositionally biased region" description="Basic and acidic residues" evidence="5">
    <location>
        <begin position="463"/>
        <end position="478"/>
    </location>
</feature>
<dbReference type="PANTHER" id="PTHR32114:SF2">
    <property type="entry name" value="ABC TRANSPORTER ABCH.3"/>
    <property type="match status" value="1"/>
</dbReference>
<feature type="compositionally biased region" description="Low complexity" evidence="5">
    <location>
        <begin position="284"/>
        <end position="296"/>
    </location>
</feature>
<sequence>MTLEATLSGRRLEITRIPQQTRPKARGEGTTTQTAKTTLREWKHDETSGQSRWEASSKSHQEVGDEILALLGMSRDQFCQVVLLPQNQFTQFLRAKATERRELLGKLFRTGRFADIDRWLLDRSREAQKALKAARGDVTSLIERIHQAAGDLDHEQGAPTNDDPHTLTAPALSWATALTKAAATHLERTTAEAATAAADLSTQQARELTVRELHHQQTEHRSARDQLDLLQQQAPRQQELNDQLEQARRAGKLAAVIHAANTASAEHDRAARHEADTRSSLASEHATATAEQLTAAEQQMRAQAALAEALLPQEATVQQLTGDLEHLDAERVELAAEQREARTWLEQAPARRTALTTRMDTARSAEADSRHHQTALKDVRQRVKAAELRDARRAEVTEAEHRLANARTATAEAAATYIDIRRQRTEGMAAELAAGLEHGTPCPVCGSCTHPAPAAPHPGQPTRADEQAAEARHAKAQQEEQAISDTLQQARERAASAAGEAGDAPLTDIQAQRRTVEKELAQALKQAADFGTASEELATLEREQTDMTHRDTTASEQLSARNADYDHAAARLQDLNAKLDTARKGAPSVAARVADLTHSADQLKTATEAATTATRTAFERDERTTQATTAAQAQGFETLQTAEQALLDDDALNTIEEEIRQWSHQRAAHTTVLDKPELVQAAAQPPADLETAVALRDTAAERHTQAVAAATASRTRHDNLTSLTTELDTRIQHLEPLQDTYDTVHHLQDLIHGTSPSNSDRMELEAYVLAARLEQVVAAANTRLLRMSDHRYTLSHSDHRAARGARSGLGLKITDAWTGRDRDTDTLSGGESFFASLSLALGLADVVTHEAGGRQLDTLFIDEGFGTLDEDTLHHVLDVLDSLRAHDRTVGLISHVPELRRRITNRLHVRKSASGSTLAPVTEASQ</sequence>
<dbReference type="Pfam" id="PF13558">
    <property type="entry name" value="SbcC_Walker_B"/>
    <property type="match status" value="1"/>
</dbReference>
<feature type="compositionally biased region" description="Basic and acidic residues" evidence="5">
    <location>
        <begin position="265"/>
        <end position="277"/>
    </location>
</feature>
<comment type="similarity">
    <text evidence="1">Belongs to the SMC family. SbcC subfamily.</text>
</comment>
<feature type="compositionally biased region" description="Polar residues" evidence="5">
    <location>
        <begin position="479"/>
        <end position="489"/>
    </location>
</feature>
<keyword evidence="4" id="KW-0175">Coiled coil</keyword>
<evidence type="ECO:0000256" key="4">
    <source>
        <dbReference type="SAM" id="Coils"/>
    </source>
</evidence>
<evidence type="ECO:0000313" key="6">
    <source>
        <dbReference type="EMBL" id="GGV05404.1"/>
    </source>
</evidence>
<evidence type="ECO:0000256" key="3">
    <source>
        <dbReference type="ARBA" id="ARBA00013368"/>
    </source>
</evidence>
<reference evidence="7" key="1">
    <citation type="journal article" date="2019" name="Int. J. Syst. Evol. Microbiol.">
        <title>The Global Catalogue of Microorganisms (GCM) 10K type strain sequencing project: providing services to taxonomists for standard genome sequencing and annotation.</title>
        <authorList>
            <consortium name="The Broad Institute Genomics Platform"/>
            <consortium name="The Broad Institute Genome Sequencing Center for Infectious Disease"/>
            <person name="Wu L."/>
            <person name="Ma J."/>
        </authorList>
    </citation>
    <scope>NUCLEOTIDE SEQUENCE [LARGE SCALE GENOMIC DNA]</scope>
    <source>
        <strain evidence="7">JCM 3399</strain>
    </source>
</reference>
<feature type="compositionally biased region" description="Low complexity" evidence="5">
    <location>
        <begin position="495"/>
        <end position="504"/>
    </location>
</feature>
<evidence type="ECO:0000256" key="1">
    <source>
        <dbReference type="ARBA" id="ARBA00006930"/>
    </source>
</evidence>